<evidence type="ECO:0000313" key="1">
    <source>
        <dbReference type="EMBL" id="KVP97864.1"/>
    </source>
</evidence>
<proteinExistence type="predicted"/>
<evidence type="ECO:0000313" key="2">
    <source>
        <dbReference type="Proteomes" id="UP000056453"/>
    </source>
</evidence>
<keyword evidence="2" id="KW-1185">Reference proteome</keyword>
<sequence>MALFLRQLADGTRFMLCRNRAKYRLVRRDVIKGRTHLIVQRDGSVTETSLHHSCHVKPVVRAVS</sequence>
<dbReference type="EMBL" id="LPBJ01000047">
    <property type="protein sequence ID" value="KVP97864.1"/>
    <property type="molecule type" value="Genomic_DNA"/>
</dbReference>
<dbReference type="RefSeq" id="WP_059928406.1">
    <property type="nucleotide sequence ID" value="NZ_LPBG01000117.1"/>
</dbReference>
<accession>A0AAW3MQM1</accession>
<dbReference type="AlphaFoldDB" id="A0AAW3MQM1"/>
<comment type="caution">
    <text evidence="1">The sequence shown here is derived from an EMBL/GenBank/DDBJ whole genome shotgun (WGS) entry which is preliminary data.</text>
</comment>
<gene>
    <name evidence="1" type="ORF">WJ96_04660</name>
</gene>
<name>A0AAW3MQM1_9BURK</name>
<reference evidence="1 2" key="1">
    <citation type="submission" date="2015-11" db="EMBL/GenBank/DDBJ databases">
        <title>Expanding the genomic diversity of Burkholderia species for the development of highly accurate diagnostics.</title>
        <authorList>
            <person name="Sahl J."/>
            <person name="Keim P."/>
            <person name="Wagner D."/>
        </authorList>
    </citation>
    <scope>NUCLEOTIDE SEQUENCE [LARGE SCALE GENOMIC DNA]</scope>
    <source>
        <strain evidence="1 2">MSMB1808WGS</strain>
    </source>
</reference>
<dbReference type="Proteomes" id="UP000056453">
    <property type="component" value="Unassembled WGS sequence"/>
</dbReference>
<protein>
    <submittedName>
        <fullName evidence="1">Uncharacterized protein</fullName>
    </submittedName>
</protein>
<organism evidence="1 2">
    <name type="scientific">Burkholderia ubonensis</name>
    <dbReference type="NCBI Taxonomy" id="101571"/>
    <lineage>
        <taxon>Bacteria</taxon>
        <taxon>Pseudomonadati</taxon>
        <taxon>Pseudomonadota</taxon>
        <taxon>Betaproteobacteria</taxon>
        <taxon>Burkholderiales</taxon>
        <taxon>Burkholderiaceae</taxon>
        <taxon>Burkholderia</taxon>
        <taxon>Burkholderia cepacia complex</taxon>
    </lineage>
</organism>